<sequence>MKHDLNNLPSNFFGANTSRANYVGGKRFRNTFHVIQSTPGGPQNVLNTDVVIVMTIGDVNEKFEGHEAVRFGFCLSFIHEMISGKTFNF</sequence>
<gene>
    <name evidence="1" type="ORF">CLUMA_CG010183</name>
</gene>
<reference evidence="1 2" key="1">
    <citation type="submission" date="2015-04" db="EMBL/GenBank/DDBJ databases">
        <authorList>
            <person name="Syromyatnikov M.Y."/>
            <person name="Popov V.N."/>
        </authorList>
    </citation>
    <scope>NUCLEOTIDE SEQUENCE [LARGE SCALE GENOMIC DNA]</scope>
</reference>
<dbReference type="AlphaFoldDB" id="A0A1J1I972"/>
<dbReference type="EMBL" id="CVRI01000044">
    <property type="protein sequence ID" value="CRK96821.1"/>
    <property type="molecule type" value="Genomic_DNA"/>
</dbReference>
<name>A0A1J1I972_9DIPT</name>
<keyword evidence="2" id="KW-1185">Reference proteome</keyword>
<accession>A0A1J1I972</accession>
<proteinExistence type="predicted"/>
<organism evidence="1 2">
    <name type="scientific">Clunio marinus</name>
    <dbReference type="NCBI Taxonomy" id="568069"/>
    <lineage>
        <taxon>Eukaryota</taxon>
        <taxon>Metazoa</taxon>
        <taxon>Ecdysozoa</taxon>
        <taxon>Arthropoda</taxon>
        <taxon>Hexapoda</taxon>
        <taxon>Insecta</taxon>
        <taxon>Pterygota</taxon>
        <taxon>Neoptera</taxon>
        <taxon>Endopterygota</taxon>
        <taxon>Diptera</taxon>
        <taxon>Nematocera</taxon>
        <taxon>Chironomoidea</taxon>
        <taxon>Chironomidae</taxon>
        <taxon>Clunio</taxon>
    </lineage>
</organism>
<evidence type="ECO:0000313" key="1">
    <source>
        <dbReference type="EMBL" id="CRK96821.1"/>
    </source>
</evidence>
<evidence type="ECO:0000313" key="2">
    <source>
        <dbReference type="Proteomes" id="UP000183832"/>
    </source>
</evidence>
<protein>
    <submittedName>
        <fullName evidence="1">CLUMA_CG010183, isoform A</fullName>
    </submittedName>
</protein>
<dbReference type="Proteomes" id="UP000183832">
    <property type="component" value="Unassembled WGS sequence"/>
</dbReference>